<dbReference type="InterPro" id="IPR017452">
    <property type="entry name" value="GPCR_Rhodpsn_7TM"/>
</dbReference>
<dbReference type="SUPFAM" id="SSF81321">
    <property type="entry name" value="Family A G protein-coupled receptor-like"/>
    <property type="match status" value="1"/>
</dbReference>
<feature type="domain" description="G-protein coupled receptors family 1 profile" evidence="7">
    <location>
        <begin position="46"/>
        <end position="242"/>
    </location>
</feature>
<comment type="subcellular location">
    <subcellularLocation>
        <location evidence="1">Membrane</location>
        <topology evidence="1">Multi-pass membrane protein</topology>
    </subcellularLocation>
</comment>
<keyword evidence="3 6" id="KW-1133">Transmembrane helix</keyword>
<feature type="transmembrane region" description="Helical" evidence="6">
    <location>
        <begin position="65"/>
        <end position="84"/>
    </location>
</feature>
<protein>
    <recommendedName>
        <fullName evidence="7">G-protein coupled receptors family 1 profile domain-containing protein</fullName>
    </recommendedName>
</protein>
<reference evidence="8" key="2">
    <citation type="submission" date="2025-09" db="UniProtKB">
        <authorList>
            <consortium name="Ensembl"/>
        </authorList>
    </citation>
    <scope>IDENTIFICATION</scope>
</reference>
<dbReference type="STRING" id="7757.ENSPMAP00000007095"/>
<dbReference type="GO" id="GO:0004930">
    <property type="term" value="F:G protein-coupled receptor activity"/>
    <property type="evidence" value="ECO:0007669"/>
    <property type="project" value="InterPro"/>
</dbReference>
<evidence type="ECO:0000256" key="5">
    <source>
        <dbReference type="ARBA" id="ARBA00023224"/>
    </source>
</evidence>
<evidence type="ECO:0000256" key="4">
    <source>
        <dbReference type="ARBA" id="ARBA00023136"/>
    </source>
</evidence>
<dbReference type="PRINTS" id="PR00237">
    <property type="entry name" value="GPCRRHODOPSN"/>
</dbReference>
<dbReference type="Ensembl" id="ENSPMAT00000007127.1">
    <property type="protein sequence ID" value="ENSPMAP00000007095.1"/>
    <property type="gene ID" value="ENSPMAG00000006447.1"/>
</dbReference>
<evidence type="ECO:0000313" key="8">
    <source>
        <dbReference type="Ensembl" id="ENSPMAP00000007095.1"/>
    </source>
</evidence>
<dbReference type="GO" id="GO:0005549">
    <property type="term" value="F:odorant binding"/>
    <property type="evidence" value="ECO:0007669"/>
    <property type="project" value="TreeGrafter"/>
</dbReference>
<feature type="transmembrane region" description="Helical" evidence="6">
    <location>
        <begin position="105"/>
        <end position="129"/>
    </location>
</feature>
<dbReference type="Pfam" id="PF13853">
    <property type="entry name" value="7tm_4"/>
    <property type="match status" value="2"/>
</dbReference>
<name>S4RPF9_PETMA</name>
<keyword evidence="5" id="KW-0807">Transducer</keyword>
<keyword evidence="2 6" id="KW-0812">Transmembrane</keyword>
<dbReference type="InterPro" id="IPR000276">
    <property type="entry name" value="GPCR_Rhodpsn"/>
</dbReference>
<proteinExistence type="predicted"/>
<keyword evidence="4 6" id="KW-0472">Membrane</keyword>
<sequence>IKEWTQLSMGNMRSRQFALIGIAGVHCVQLCAFGLFLPLFVVTIVANVAVLATVAARVDLHKPMYMFLCSLVVADLISSVSTMPKQLQMLLTGDNRILRTACMAQMFWINVFVIMQVLTLAIIIIFSLWSLTISAFVPVTILFAPLKLKDSDRQMQGILCDNIGFARVSAGDTRIHEAYGSGIIVVLIALPLSVISFTYFRILLECKRTHSNDFKNKALYTLFTHFLLLMLFFIPLFLSVLVPRLVKDFYSAQVRNIRCSAQYTSFLMPLSNVTIYFFRTKELRKEAVNWFHKIIP</sequence>
<dbReference type="AlphaFoldDB" id="S4RPF9"/>
<evidence type="ECO:0000259" key="7">
    <source>
        <dbReference type="PROSITE" id="PS50262"/>
    </source>
</evidence>
<evidence type="ECO:0000256" key="3">
    <source>
        <dbReference type="ARBA" id="ARBA00022989"/>
    </source>
</evidence>
<feature type="transmembrane region" description="Helical" evidence="6">
    <location>
        <begin position="220"/>
        <end position="241"/>
    </location>
</feature>
<dbReference type="InterPro" id="IPR000725">
    <property type="entry name" value="Olfact_rcpt"/>
</dbReference>
<dbReference type="GO" id="GO:0016020">
    <property type="term" value="C:membrane"/>
    <property type="evidence" value="ECO:0007669"/>
    <property type="project" value="UniProtKB-SubCell"/>
</dbReference>
<dbReference type="PANTHER" id="PTHR26451:SF897">
    <property type="entry name" value="TRACE AMINE-ASSOCIATED RECEPTOR 5-LIKE"/>
    <property type="match status" value="1"/>
</dbReference>
<dbReference type="PANTHER" id="PTHR26451">
    <property type="entry name" value="G_PROTEIN_RECEP_F1_2 DOMAIN-CONTAINING PROTEIN"/>
    <property type="match status" value="1"/>
</dbReference>
<evidence type="ECO:0000256" key="6">
    <source>
        <dbReference type="SAM" id="Phobius"/>
    </source>
</evidence>
<evidence type="ECO:0000256" key="2">
    <source>
        <dbReference type="ARBA" id="ARBA00022692"/>
    </source>
</evidence>
<dbReference type="Gene3D" id="1.20.1070.10">
    <property type="entry name" value="Rhodopsin 7-helix transmembrane proteins"/>
    <property type="match status" value="2"/>
</dbReference>
<feature type="transmembrane region" description="Helical" evidence="6">
    <location>
        <begin position="261"/>
        <end position="278"/>
    </location>
</feature>
<dbReference type="HOGENOM" id="CLU_012526_0_1_1"/>
<feature type="transmembrane region" description="Helical" evidence="6">
    <location>
        <begin position="178"/>
        <end position="200"/>
    </location>
</feature>
<organism evidence="8">
    <name type="scientific">Petromyzon marinus</name>
    <name type="common">Sea lamprey</name>
    <dbReference type="NCBI Taxonomy" id="7757"/>
    <lineage>
        <taxon>Eukaryota</taxon>
        <taxon>Metazoa</taxon>
        <taxon>Chordata</taxon>
        <taxon>Craniata</taxon>
        <taxon>Vertebrata</taxon>
        <taxon>Cyclostomata</taxon>
        <taxon>Hyperoartia</taxon>
        <taxon>Petromyzontiformes</taxon>
        <taxon>Petromyzontidae</taxon>
        <taxon>Petromyzon</taxon>
    </lineage>
</organism>
<evidence type="ECO:0000256" key="1">
    <source>
        <dbReference type="ARBA" id="ARBA00004141"/>
    </source>
</evidence>
<accession>S4RPF9</accession>
<feature type="transmembrane region" description="Helical" evidence="6">
    <location>
        <begin position="17"/>
        <end position="45"/>
    </location>
</feature>
<reference evidence="8" key="1">
    <citation type="submission" date="2025-08" db="UniProtKB">
        <authorList>
            <consortium name="Ensembl"/>
        </authorList>
    </citation>
    <scope>IDENTIFICATION</scope>
</reference>
<dbReference type="GeneTree" id="ENSGT01030000234640"/>
<dbReference type="PROSITE" id="PS50262">
    <property type="entry name" value="G_PROTEIN_RECEP_F1_2"/>
    <property type="match status" value="1"/>
</dbReference>
<dbReference type="GO" id="GO:0004984">
    <property type="term" value="F:olfactory receptor activity"/>
    <property type="evidence" value="ECO:0007669"/>
    <property type="project" value="InterPro"/>
</dbReference>
<dbReference type="InterPro" id="IPR052921">
    <property type="entry name" value="GPCR1_Superfamily_Member"/>
</dbReference>